<keyword evidence="13" id="KW-1185">Reference proteome</keyword>
<accession>A0A0C2T679</accession>
<comment type="similarity">
    <text evidence="3 10">Belongs to the glycosyltransferase 22 family.</text>
</comment>
<dbReference type="EMBL" id="KN818222">
    <property type="protein sequence ID" value="KIL71485.1"/>
    <property type="molecule type" value="Genomic_DNA"/>
</dbReference>
<dbReference type="OrthoDB" id="497541at2759"/>
<dbReference type="FunCoup" id="A0A0C2T679">
    <property type="interactions" value="609"/>
</dbReference>
<dbReference type="UniPathway" id="UPA00378"/>
<evidence type="ECO:0000256" key="9">
    <source>
        <dbReference type="ARBA" id="ARBA00023136"/>
    </source>
</evidence>
<keyword evidence="4 10" id="KW-0328">Glycosyltransferase</keyword>
<dbReference type="EC" id="2.4.1.-" evidence="10"/>
<sequence>MSSGAQYIRLRRPEPEKPTPRTDKHTGILQDKLRRSRPPWTPSFSFVVRMLLLMRVSGAMYYIINDCDEVYNFWEPLHFLDKGYGFQTWEVSPQYSIRSWAYIVIYLLPAKLASSIFGEDKRVGFFAVRIFLAIISTLAEASFYRAVHNNINQRVGRYLFVMLLFSAGMWNAATAFLPSSFAMYATTLASALAVSPSSMANGNRTLAATLLFATGGIVGWPFALALALPFVFEELFVFSGDRVPPEKKASWMLGRWRRLLISGLLAAVIFVPVISIDSLAYGNLSIVPWNIVRYNVLGGSDRGPDLYGTSPWHFYIFNLVINFNVLSLLALAALPTLVVTYYVDRQRLGFFTPGIDQSSPYTLLALRLAPFYLWFGIFTLQAHKEERFMFPVYPLLCFNAAVALYLLRGCLEVAFIKITKSPYKASRSSVFRNFTSTVLMAASILSLSRIVAMRKYYGAPFLLALHLQYGELPRLLNVTGHLPIPLSSTPERYEPTIDLSPIRDFNLSFCLSKEWHRFPSHYLIPNGIRVDFVKSEFSGLLPRHFDEGYVSREFDSKWWLRPQTRVIPSDLNDLNQEEPSHLVPVEQCDYLVDLDFPKHPRSSQYEPRYAADAATWERVSCEPFLDAQNSQLITRVLWIPGSAWQDQNEFGDYCLLKNKKLMAHKEALHSKVDST</sequence>
<organism evidence="12 13">
    <name type="scientific">Amanita muscaria (strain Koide BX008)</name>
    <dbReference type="NCBI Taxonomy" id="946122"/>
    <lineage>
        <taxon>Eukaryota</taxon>
        <taxon>Fungi</taxon>
        <taxon>Dikarya</taxon>
        <taxon>Basidiomycota</taxon>
        <taxon>Agaricomycotina</taxon>
        <taxon>Agaricomycetes</taxon>
        <taxon>Agaricomycetidae</taxon>
        <taxon>Agaricales</taxon>
        <taxon>Pluteineae</taxon>
        <taxon>Amanitaceae</taxon>
        <taxon>Amanita</taxon>
    </lineage>
</organism>
<evidence type="ECO:0000256" key="8">
    <source>
        <dbReference type="ARBA" id="ARBA00022989"/>
    </source>
</evidence>
<dbReference type="Pfam" id="PF03901">
    <property type="entry name" value="Glyco_transf_22"/>
    <property type="match status" value="1"/>
</dbReference>
<evidence type="ECO:0000256" key="10">
    <source>
        <dbReference type="RuleBase" id="RU363075"/>
    </source>
</evidence>
<evidence type="ECO:0000313" key="12">
    <source>
        <dbReference type="EMBL" id="KIL71485.1"/>
    </source>
</evidence>
<comment type="subcellular location">
    <subcellularLocation>
        <location evidence="1 10">Endoplasmic reticulum membrane</location>
        <topology evidence="1 10">Multi-pass membrane protein</topology>
    </subcellularLocation>
</comment>
<dbReference type="SUPFAM" id="SSF103473">
    <property type="entry name" value="MFS general substrate transporter"/>
    <property type="match status" value="1"/>
</dbReference>
<evidence type="ECO:0000256" key="6">
    <source>
        <dbReference type="ARBA" id="ARBA00022692"/>
    </source>
</evidence>
<dbReference type="InParanoid" id="A0A0C2T679"/>
<dbReference type="STRING" id="946122.A0A0C2T679"/>
<dbReference type="GO" id="GO:0005789">
    <property type="term" value="C:endoplasmic reticulum membrane"/>
    <property type="evidence" value="ECO:0007669"/>
    <property type="project" value="UniProtKB-SubCell"/>
</dbReference>
<feature type="transmembrane region" description="Helical" evidence="10">
    <location>
        <begin position="159"/>
        <end position="185"/>
    </location>
</feature>
<evidence type="ECO:0000256" key="1">
    <source>
        <dbReference type="ARBA" id="ARBA00004477"/>
    </source>
</evidence>
<dbReference type="HOGENOM" id="CLU_018152_1_0_1"/>
<protein>
    <recommendedName>
        <fullName evidence="10">Mannosyltransferase</fullName>
        <ecNumber evidence="10">2.4.1.-</ecNumber>
    </recommendedName>
</protein>
<gene>
    <name evidence="12" type="ORF">M378DRAFT_1019742</name>
</gene>
<dbReference type="GO" id="GO:0006487">
    <property type="term" value="P:protein N-linked glycosylation"/>
    <property type="evidence" value="ECO:0007669"/>
    <property type="project" value="TreeGrafter"/>
</dbReference>
<evidence type="ECO:0000256" key="4">
    <source>
        <dbReference type="ARBA" id="ARBA00022676"/>
    </source>
</evidence>
<evidence type="ECO:0000256" key="3">
    <source>
        <dbReference type="ARBA" id="ARBA00007063"/>
    </source>
</evidence>
<keyword evidence="8 10" id="KW-1133">Transmembrane helix</keyword>
<feature type="compositionally biased region" description="Basic and acidic residues" evidence="11">
    <location>
        <begin position="11"/>
        <end position="26"/>
    </location>
</feature>
<evidence type="ECO:0000313" key="13">
    <source>
        <dbReference type="Proteomes" id="UP000054549"/>
    </source>
</evidence>
<feature type="transmembrane region" description="Helical" evidence="10">
    <location>
        <begin position="259"/>
        <end position="281"/>
    </location>
</feature>
<feature type="transmembrane region" description="Helical" evidence="10">
    <location>
        <begin position="314"/>
        <end position="343"/>
    </location>
</feature>
<name>A0A0C2T679_AMAMK</name>
<dbReference type="Proteomes" id="UP000054549">
    <property type="component" value="Unassembled WGS sequence"/>
</dbReference>
<feature type="transmembrane region" description="Helical" evidence="10">
    <location>
        <begin position="364"/>
        <end position="382"/>
    </location>
</feature>
<feature type="transmembrane region" description="Helical" evidence="10">
    <location>
        <begin position="430"/>
        <end position="452"/>
    </location>
</feature>
<dbReference type="InterPro" id="IPR005599">
    <property type="entry name" value="GPI_mannosylTrfase"/>
</dbReference>
<feature type="transmembrane region" description="Helical" evidence="10">
    <location>
        <begin position="126"/>
        <end position="147"/>
    </location>
</feature>
<feature type="transmembrane region" description="Helical" evidence="10">
    <location>
        <begin position="205"/>
        <end position="238"/>
    </location>
</feature>
<evidence type="ECO:0000256" key="5">
    <source>
        <dbReference type="ARBA" id="ARBA00022679"/>
    </source>
</evidence>
<keyword evidence="5 12" id="KW-0808">Transferase</keyword>
<reference evidence="12 13" key="1">
    <citation type="submission" date="2014-04" db="EMBL/GenBank/DDBJ databases">
        <title>Evolutionary Origins and Diversification of the Mycorrhizal Mutualists.</title>
        <authorList>
            <consortium name="DOE Joint Genome Institute"/>
            <consortium name="Mycorrhizal Genomics Consortium"/>
            <person name="Kohler A."/>
            <person name="Kuo A."/>
            <person name="Nagy L.G."/>
            <person name="Floudas D."/>
            <person name="Copeland A."/>
            <person name="Barry K.W."/>
            <person name="Cichocki N."/>
            <person name="Veneault-Fourrey C."/>
            <person name="LaButti K."/>
            <person name="Lindquist E.A."/>
            <person name="Lipzen A."/>
            <person name="Lundell T."/>
            <person name="Morin E."/>
            <person name="Murat C."/>
            <person name="Riley R."/>
            <person name="Ohm R."/>
            <person name="Sun H."/>
            <person name="Tunlid A."/>
            <person name="Henrissat B."/>
            <person name="Grigoriev I.V."/>
            <person name="Hibbett D.S."/>
            <person name="Martin F."/>
        </authorList>
    </citation>
    <scope>NUCLEOTIDE SEQUENCE [LARGE SCALE GENOMIC DNA]</scope>
    <source>
        <strain evidence="12 13">Koide BX008</strain>
    </source>
</reference>
<keyword evidence="6 10" id="KW-0812">Transmembrane</keyword>
<feature type="transmembrane region" description="Helical" evidence="10">
    <location>
        <begin position="44"/>
        <end position="64"/>
    </location>
</feature>
<dbReference type="PANTHER" id="PTHR22760">
    <property type="entry name" value="GLYCOSYLTRANSFERASE"/>
    <property type="match status" value="1"/>
</dbReference>
<keyword evidence="7 10" id="KW-0256">Endoplasmic reticulum</keyword>
<dbReference type="InterPro" id="IPR036259">
    <property type="entry name" value="MFS_trans_sf"/>
</dbReference>
<evidence type="ECO:0000256" key="11">
    <source>
        <dbReference type="SAM" id="MobiDB-lite"/>
    </source>
</evidence>
<evidence type="ECO:0000256" key="2">
    <source>
        <dbReference type="ARBA" id="ARBA00004922"/>
    </source>
</evidence>
<comment type="pathway">
    <text evidence="2">Protein modification; protein glycosylation.</text>
</comment>
<evidence type="ECO:0000256" key="7">
    <source>
        <dbReference type="ARBA" id="ARBA00022824"/>
    </source>
</evidence>
<dbReference type="PANTHER" id="PTHR22760:SF2">
    <property type="entry name" value="ALPHA-1,2-MANNOSYLTRANSFERASE ALG9"/>
    <property type="match status" value="1"/>
</dbReference>
<feature type="transmembrane region" description="Helical" evidence="10">
    <location>
        <begin position="388"/>
        <end position="407"/>
    </location>
</feature>
<keyword evidence="9 10" id="KW-0472">Membrane</keyword>
<proteinExistence type="inferred from homology"/>
<feature type="region of interest" description="Disordered" evidence="11">
    <location>
        <begin position="1"/>
        <end position="28"/>
    </location>
</feature>
<dbReference type="AlphaFoldDB" id="A0A0C2T679"/>
<dbReference type="GO" id="GO:0000026">
    <property type="term" value="F:alpha-1,2-mannosyltransferase activity"/>
    <property type="evidence" value="ECO:0007669"/>
    <property type="project" value="TreeGrafter"/>
</dbReference>